<dbReference type="AlphaFoldDB" id="A0A0A2EMT6"/>
<proteinExistence type="inferred from homology"/>
<protein>
    <recommendedName>
        <fullName evidence="7">Outer membrane protein Omp28</fullName>
    </recommendedName>
</protein>
<dbReference type="InterPro" id="IPR021615">
    <property type="entry name" value="Omp28"/>
</dbReference>
<dbReference type="Pfam" id="PF11551">
    <property type="entry name" value="Omp28"/>
    <property type="match status" value="1"/>
</dbReference>
<accession>A0A0A2EMT6</accession>
<keyword evidence="6" id="KW-1185">Reference proteome</keyword>
<keyword evidence="3" id="KW-0378">Hydrolase</keyword>
<keyword evidence="3" id="KW-0788">Thiol protease</keyword>
<sequence>MLALVGACKGKSDAPAEVSLTLKATKKVIVADGSDKVIFTVTDQNGKDVTSSCVFSEGGNSLFDNSFTSKKVGDFEIFAKNSDGVKSNTVKIKAVSEKANIEVRAQKTAIVADGGDLTTLSLWDKDNDVELVDDVKFFLDGKALDGNIVRLTAKGIYKVSAMWKQKESKQPLVISGVDLRTVTGRSLIETLTATSCVYCASEIETIEKIEKKSDRAIVVAIHNQFSSVYSNILSKASLDDAKAFISTVAQGEHATPNSFVNRDGKKVKIGNIGVDRFVSQWIPASSDVAISIDTKIDGDKIKVKAYITGKTNVSGKIAAVLVENGRTAQQSNMGVIEMRQLMRAYKPSVEGEDISIEVGKAKVFETEFYIGSAKVENCNVIVFVKEGEGLLKNVQQVKVGSAIGY</sequence>
<reference evidence="5 6" key="1">
    <citation type="submission" date="2014-08" db="EMBL/GenBank/DDBJ databases">
        <title>Porphyromonas cangingivalis strain:COT-109_OH1386 Genome sequencing.</title>
        <authorList>
            <person name="Wallis C."/>
            <person name="Deusch O."/>
            <person name="O'Flynn C."/>
            <person name="Davis I."/>
            <person name="Jospin G."/>
            <person name="Darling A.E."/>
            <person name="Coil D.A."/>
            <person name="Alexiev A."/>
            <person name="Horsfall A."/>
            <person name="Kirkwood N."/>
            <person name="Harris S."/>
            <person name="Eisen J.A."/>
        </authorList>
    </citation>
    <scope>NUCLEOTIDE SEQUENCE [LARGE SCALE GENOMIC DNA]</scope>
    <source>
        <strain evidence="6">COT-109 OH1386</strain>
    </source>
</reference>
<dbReference type="STRING" id="36874.HQ34_00670"/>
<dbReference type="GO" id="GO:0006508">
    <property type="term" value="P:proteolysis"/>
    <property type="evidence" value="ECO:0007669"/>
    <property type="project" value="UniProtKB-KW"/>
</dbReference>
<evidence type="ECO:0008006" key="7">
    <source>
        <dbReference type="Google" id="ProtNLM"/>
    </source>
</evidence>
<dbReference type="InterPro" id="IPR013783">
    <property type="entry name" value="Ig-like_fold"/>
</dbReference>
<evidence type="ECO:0000256" key="1">
    <source>
        <dbReference type="ARBA" id="ARBA00006067"/>
    </source>
</evidence>
<name>A0A0A2EMT6_PORCN</name>
<evidence type="ECO:0000256" key="3">
    <source>
        <dbReference type="ARBA" id="ARBA00022807"/>
    </source>
</evidence>
<comment type="similarity">
    <text evidence="1">Belongs to the peptidase C25 family.</text>
</comment>
<gene>
    <name evidence="5" type="ORF">HQ35_05955</name>
</gene>
<organism evidence="5 6">
    <name type="scientific">Porphyromonas cangingivalis</name>
    <dbReference type="NCBI Taxonomy" id="36874"/>
    <lineage>
        <taxon>Bacteria</taxon>
        <taxon>Pseudomonadati</taxon>
        <taxon>Bacteroidota</taxon>
        <taxon>Bacteroidia</taxon>
        <taxon>Bacteroidales</taxon>
        <taxon>Porphyromonadaceae</taxon>
        <taxon>Porphyromonas</taxon>
    </lineage>
</organism>
<keyword evidence="2" id="KW-0645">Protease</keyword>
<dbReference type="Gene3D" id="2.60.40.10">
    <property type="entry name" value="Immunoglobulins"/>
    <property type="match status" value="2"/>
</dbReference>
<keyword evidence="4" id="KW-0843">Virulence</keyword>
<comment type="caution">
    <text evidence="5">The sequence shown here is derived from an EMBL/GenBank/DDBJ whole genome shotgun (WGS) entry which is preliminary data.</text>
</comment>
<dbReference type="Proteomes" id="UP000030125">
    <property type="component" value="Unassembled WGS sequence"/>
</dbReference>
<evidence type="ECO:0000256" key="2">
    <source>
        <dbReference type="ARBA" id="ARBA00022670"/>
    </source>
</evidence>
<evidence type="ECO:0000256" key="4">
    <source>
        <dbReference type="ARBA" id="ARBA00023026"/>
    </source>
</evidence>
<dbReference type="EMBL" id="JQJD01000043">
    <property type="protein sequence ID" value="KGN80233.1"/>
    <property type="molecule type" value="Genomic_DNA"/>
</dbReference>
<dbReference type="GO" id="GO:0008234">
    <property type="term" value="F:cysteine-type peptidase activity"/>
    <property type="evidence" value="ECO:0007669"/>
    <property type="project" value="UniProtKB-KW"/>
</dbReference>
<evidence type="ECO:0000313" key="5">
    <source>
        <dbReference type="EMBL" id="KGN80233.1"/>
    </source>
</evidence>
<dbReference type="eggNOG" id="ENOG5033H56">
    <property type="taxonomic scope" value="Bacteria"/>
</dbReference>
<evidence type="ECO:0000313" key="6">
    <source>
        <dbReference type="Proteomes" id="UP000030125"/>
    </source>
</evidence>